<keyword evidence="4 5" id="KW-0472">Membrane</keyword>
<keyword evidence="3 5" id="KW-1133">Transmembrane helix</keyword>
<dbReference type="InterPro" id="IPR053286">
    <property type="entry name" value="Nematode_rcpt-like_srab"/>
</dbReference>
<feature type="transmembrane region" description="Helical" evidence="5">
    <location>
        <begin position="255"/>
        <end position="274"/>
    </location>
</feature>
<feature type="transmembrane region" description="Helical" evidence="5">
    <location>
        <begin position="217"/>
        <end position="243"/>
    </location>
</feature>
<dbReference type="AlphaFoldDB" id="A0AAV5TIW6"/>
<feature type="transmembrane region" description="Helical" evidence="5">
    <location>
        <begin position="74"/>
        <end position="96"/>
    </location>
</feature>
<proteinExistence type="predicted"/>
<organism evidence="6 7">
    <name type="scientific">Pristionchus entomophagus</name>
    <dbReference type="NCBI Taxonomy" id="358040"/>
    <lineage>
        <taxon>Eukaryota</taxon>
        <taxon>Metazoa</taxon>
        <taxon>Ecdysozoa</taxon>
        <taxon>Nematoda</taxon>
        <taxon>Chromadorea</taxon>
        <taxon>Rhabditida</taxon>
        <taxon>Rhabditina</taxon>
        <taxon>Diplogasteromorpha</taxon>
        <taxon>Diplogasteroidea</taxon>
        <taxon>Neodiplogasteridae</taxon>
        <taxon>Pristionchus</taxon>
    </lineage>
</organism>
<feature type="transmembrane region" description="Helical" evidence="5">
    <location>
        <begin position="124"/>
        <end position="143"/>
    </location>
</feature>
<comment type="caution">
    <text evidence="6">The sequence shown here is derived from an EMBL/GenBank/DDBJ whole genome shotgun (WGS) entry which is preliminary data.</text>
</comment>
<accession>A0AAV5TIW6</accession>
<sequence length="275" mass="31628">IMTSHIIASSIGIIARFRMEWKRSKKKFLAHKSLTLLMDLHTFWTFLMCISTLVENSINFHTHLTMTSPADIFVTASTCIFRRIPFLLAIFGEIYSQMAMAAERYRASNNLANYENSSRDIGHWLNAAHLAVVFLFGVIHMLFYGTDWIAAHCVILTPSGGAVHATLALFVFISELVTIVSFKRLLTRNCRVRDNCEAGLTLSERYQLVENIRMLKLLLPIIWSHTSLGMYGTFLFLVFKLIFPAPEMYPLIEETINLLYLQGIFMPLIIMFRFR</sequence>
<keyword evidence="7" id="KW-1185">Reference proteome</keyword>
<keyword evidence="2 5" id="KW-0812">Transmembrane</keyword>
<dbReference type="PANTHER" id="PTHR46561:SF11">
    <property type="entry name" value="SERPENTINE RECEPTOR CLASS ALPHA_BETA-14"/>
    <property type="match status" value="1"/>
</dbReference>
<dbReference type="GO" id="GO:0016020">
    <property type="term" value="C:membrane"/>
    <property type="evidence" value="ECO:0007669"/>
    <property type="project" value="UniProtKB-SubCell"/>
</dbReference>
<evidence type="ECO:0000256" key="5">
    <source>
        <dbReference type="SAM" id="Phobius"/>
    </source>
</evidence>
<dbReference type="PANTHER" id="PTHR46561">
    <property type="entry name" value="SERPENTINE RECEPTOR, CLASS AB (CLASS A-LIKE)-RELATED"/>
    <property type="match status" value="1"/>
</dbReference>
<gene>
    <name evidence="6" type="ORF">PENTCL1PPCAC_16393</name>
</gene>
<evidence type="ECO:0000256" key="4">
    <source>
        <dbReference type="ARBA" id="ARBA00023136"/>
    </source>
</evidence>
<evidence type="ECO:0000313" key="6">
    <source>
        <dbReference type="EMBL" id="GMS94218.1"/>
    </source>
</evidence>
<dbReference type="InterPro" id="IPR019408">
    <property type="entry name" value="7TM_GPCR_serpentine_rcpt_Srab"/>
</dbReference>
<evidence type="ECO:0008006" key="8">
    <source>
        <dbReference type="Google" id="ProtNLM"/>
    </source>
</evidence>
<feature type="transmembrane region" description="Helical" evidence="5">
    <location>
        <begin position="163"/>
        <end position="182"/>
    </location>
</feature>
<evidence type="ECO:0000256" key="3">
    <source>
        <dbReference type="ARBA" id="ARBA00022989"/>
    </source>
</evidence>
<evidence type="ECO:0000256" key="2">
    <source>
        <dbReference type="ARBA" id="ARBA00022692"/>
    </source>
</evidence>
<dbReference type="EMBL" id="BTSX01000004">
    <property type="protein sequence ID" value="GMS94218.1"/>
    <property type="molecule type" value="Genomic_DNA"/>
</dbReference>
<feature type="non-terminal residue" evidence="6">
    <location>
        <position position="1"/>
    </location>
</feature>
<reference evidence="6" key="1">
    <citation type="submission" date="2023-10" db="EMBL/GenBank/DDBJ databases">
        <title>Genome assembly of Pristionchus species.</title>
        <authorList>
            <person name="Yoshida K."/>
            <person name="Sommer R.J."/>
        </authorList>
    </citation>
    <scope>NUCLEOTIDE SEQUENCE</scope>
    <source>
        <strain evidence="6">RS0144</strain>
    </source>
</reference>
<dbReference type="Proteomes" id="UP001432027">
    <property type="component" value="Unassembled WGS sequence"/>
</dbReference>
<name>A0AAV5TIW6_9BILA</name>
<comment type="subcellular location">
    <subcellularLocation>
        <location evidence="1">Membrane</location>
        <topology evidence="1">Multi-pass membrane protein</topology>
    </subcellularLocation>
</comment>
<dbReference type="Pfam" id="PF10292">
    <property type="entry name" value="7TM_GPCR_Srab"/>
    <property type="match status" value="1"/>
</dbReference>
<evidence type="ECO:0000313" key="7">
    <source>
        <dbReference type="Proteomes" id="UP001432027"/>
    </source>
</evidence>
<evidence type="ECO:0000256" key="1">
    <source>
        <dbReference type="ARBA" id="ARBA00004141"/>
    </source>
</evidence>
<feature type="transmembrane region" description="Helical" evidence="5">
    <location>
        <begin position="33"/>
        <end position="54"/>
    </location>
</feature>
<protein>
    <recommendedName>
        <fullName evidence="8">G protein-coupled receptor</fullName>
    </recommendedName>
</protein>
<feature type="non-terminal residue" evidence="6">
    <location>
        <position position="275"/>
    </location>
</feature>